<dbReference type="KEGG" id="fcy:FRACYDRAFT_221528"/>
<proteinExistence type="predicted"/>
<dbReference type="InParanoid" id="A0A1E7ELT8"/>
<dbReference type="OrthoDB" id="1902587at2759"/>
<keyword evidence="4" id="KW-1185">Reference proteome</keyword>
<sequence length="174" mass="19389">MHLKALRRDDSILFDTREEGQPILYQLGSIQEELYYFNTNTISKGRITLGVQDAILAPGIASWEGGYGSTGTSMKLGGIRNVVVPSELAYGSNGVSRYEAYKLKLKQPVAKNEILRYEIELFRCNDNYKITDNGNAKNSDNWNHYRGTTAPSFTARACCPEELYPCQTPSSSSS</sequence>
<feature type="domain" description="PPIase FKBP-type" evidence="2">
    <location>
        <begin position="1"/>
        <end position="125"/>
    </location>
</feature>
<accession>A0A1E7ELT8</accession>
<dbReference type="EMBL" id="KV784394">
    <property type="protein sequence ID" value="OEU06899.1"/>
    <property type="molecule type" value="Genomic_DNA"/>
</dbReference>
<evidence type="ECO:0000256" key="1">
    <source>
        <dbReference type="PROSITE-ProRule" id="PRU00277"/>
    </source>
</evidence>
<dbReference type="EC" id="5.2.1.8" evidence="1"/>
<protein>
    <recommendedName>
        <fullName evidence="1">peptidylprolyl isomerase</fullName>
        <ecNumber evidence="1">5.2.1.8</ecNumber>
    </recommendedName>
</protein>
<dbReference type="InterPro" id="IPR046357">
    <property type="entry name" value="PPIase_dom_sf"/>
</dbReference>
<reference evidence="3 4" key="1">
    <citation type="submission" date="2016-09" db="EMBL/GenBank/DDBJ databases">
        <title>Extensive genetic diversity and differential bi-allelic expression allows diatom success in the polar Southern Ocean.</title>
        <authorList>
            <consortium name="DOE Joint Genome Institute"/>
            <person name="Mock T."/>
            <person name="Otillar R.P."/>
            <person name="Strauss J."/>
            <person name="Dupont C."/>
            <person name="Frickenhaus S."/>
            <person name="Maumus F."/>
            <person name="Mcmullan M."/>
            <person name="Sanges R."/>
            <person name="Schmutz J."/>
            <person name="Toseland A."/>
            <person name="Valas R."/>
            <person name="Veluchamy A."/>
            <person name="Ward B.J."/>
            <person name="Allen A."/>
            <person name="Barry K."/>
            <person name="Falciatore A."/>
            <person name="Ferrante M."/>
            <person name="Fortunato A.E."/>
            <person name="Gloeckner G."/>
            <person name="Gruber A."/>
            <person name="Hipkin R."/>
            <person name="Janech M."/>
            <person name="Kroth P."/>
            <person name="Leese F."/>
            <person name="Lindquist E."/>
            <person name="Lyon B.R."/>
            <person name="Martin J."/>
            <person name="Mayer C."/>
            <person name="Parker M."/>
            <person name="Quesneville H."/>
            <person name="Raymond J."/>
            <person name="Uhlig C."/>
            <person name="Valentin K.U."/>
            <person name="Worden A.Z."/>
            <person name="Armbrust E.V."/>
            <person name="Bowler C."/>
            <person name="Green B."/>
            <person name="Moulton V."/>
            <person name="Van Oosterhout C."/>
            <person name="Grigoriev I."/>
        </authorList>
    </citation>
    <scope>NUCLEOTIDE SEQUENCE [LARGE SCALE GENOMIC DNA]</scope>
    <source>
        <strain evidence="3 4">CCMP1102</strain>
    </source>
</reference>
<comment type="catalytic activity">
    <reaction evidence="1">
        <text>[protein]-peptidylproline (omega=180) = [protein]-peptidylproline (omega=0)</text>
        <dbReference type="Rhea" id="RHEA:16237"/>
        <dbReference type="Rhea" id="RHEA-COMP:10747"/>
        <dbReference type="Rhea" id="RHEA-COMP:10748"/>
        <dbReference type="ChEBI" id="CHEBI:83833"/>
        <dbReference type="ChEBI" id="CHEBI:83834"/>
        <dbReference type="EC" id="5.2.1.8"/>
    </reaction>
</comment>
<dbReference type="Gene3D" id="3.10.50.40">
    <property type="match status" value="1"/>
</dbReference>
<dbReference type="SUPFAM" id="SSF54534">
    <property type="entry name" value="FKBP-like"/>
    <property type="match status" value="1"/>
</dbReference>
<keyword evidence="1" id="KW-0697">Rotamase</keyword>
<organism evidence="3 4">
    <name type="scientific">Fragilariopsis cylindrus CCMP1102</name>
    <dbReference type="NCBI Taxonomy" id="635003"/>
    <lineage>
        <taxon>Eukaryota</taxon>
        <taxon>Sar</taxon>
        <taxon>Stramenopiles</taxon>
        <taxon>Ochrophyta</taxon>
        <taxon>Bacillariophyta</taxon>
        <taxon>Bacillariophyceae</taxon>
        <taxon>Bacillariophycidae</taxon>
        <taxon>Bacillariales</taxon>
        <taxon>Bacillariaceae</taxon>
        <taxon>Fragilariopsis</taxon>
    </lineage>
</organism>
<dbReference type="GO" id="GO:0003755">
    <property type="term" value="F:peptidyl-prolyl cis-trans isomerase activity"/>
    <property type="evidence" value="ECO:0007669"/>
    <property type="project" value="UniProtKB-KW"/>
</dbReference>
<keyword evidence="1" id="KW-0413">Isomerase</keyword>
<dbReference type="Pfam" id="PF00254">
    <property type="entry name" value="FKBP_C"/>
    <property type="match status" value="1"/>
</dbReference>
<dbReference type="Proteomes" id="UP000095751">
    <property type="component" value="Unassembled WGS sequence"/>
</dbReference>
<evidence type="ECO:0000259" key="2">
    <source>
        <dbReference type="PROSITE" id="PS50059"/>
    </source>
</evidence>
<dbReference type="AlphaFoldDB" id="A0A1E7ELT8"/>
<name>A0A1E7ELT8_9STRA</name>
<evidence type="ECO:0000313" key="3">
    <source>
        <dbReference type="EMBL" id="OEU06899.1"/>
    </source>
</evidence>
<evidence type="ECO:0000313" key="4">
    <source>
        <dbReference type="Proteomes" id="UP000095751"/>
    </source>
</evidence>
<gene>
    <name evidence="3" type="ORF">FRACYDRAFT_221528</name>
</gene>
<dbReference type="PROSITE" id="PS50059">
    <property type="entry name" value="FKBP_PPIASE"/>
    <property type="match status" value="1"/>
</dbReference>
<dbReference type="InterPro" id="IPR001179">
    <property type="entry name" value="PPIase_FKBP_dom"/>
</dbReference>